<dbReference type="PANTHER" id="PTHR35399">
    <property type="entry name" value="SLR8030 PROTEIN"/>
    <property type="match status" value="1"/>
</dbReference>
<dbReference type="EMBL" id="CP097253">
    <property type="protein sequence ID" value="UUR08900.1"/>
    <property type="molecule type" value="Genomic_DNA"/>
</dbReference>
<reference evidence="1 2" key="1">
    <citation type="submission" date="2022-05" db="EMBL/GenBank/DDBJ databases">
        <title>S8-45 Sphingomonas ultraviolaceadurans.</title>
        <authorList>
            <person name="Liu Y."/>
        </authorList>
    </citation>
    <scope>NUCLEOTIDE SEQUENCE [LARGE SCALE GENOMIC DNA]</scope>
    <source>
        <strain evidence="1 2">S8-45</strain>
    </source>
</reference>
<dbReference type="SUPFAM" id="SSF63829">
    <property type="entry name" value="Calcium-dependent phosphotriesterase"/>
    <property type="match status" value="1"/>
</dbReference>
<protein>
    <submittedName>
        <fullName evidence="1">DUF839 domain-containing protein</fullName>
    </submittedName>
</protein>
<evidence type="ECO:0000313" key="2">
    <source>
        <dbReference type="Proteomes" id="UP000831921"/>
    </source>
</evidence>
<name>A0ABY5MWT1_9SPHN</name>
<sequence length="462" mass="50030">MQLDRRTFTTTGLASLAFSGASRVRASHASEVLTYRNEVPGYGPLRRDPAGLFDLPEGFTYTILSAAGEAMDDGFATPDKFDGMGCFALDANRIALVRNHELKPGDEELGPSAGLARLEQRLKDGPAFGRGWDGRVLPGGTSTVVIDLRTMKREAQWLSLAGTAVNCAGGDTPWGSWLTCEETTLAAPDVERSHGWIFEVPAYHRGLVDPKPLTGMGRFRHEAAAVDKRTGIFYLTEDMADGLFTRFIPDKPGNLAAGGRLQALAIDGLPGMDTRNWDRIIFASGAAPSVRWVDLDAVDNPADDLRKRGRAAGAAIFARGEGIHAGSNELYFTCTSGGAKKLGQIFRYIPSPFEGHAGEVERSGRLQLFLESEDASVFDYGDNLTVAPNGHLIVCEDRTDGKPNHLRGVTHEGKVYTMALLRADTELAGVCFAPDGRTMFVNVYRPGRTLAIQGPWSTLRLI</sequence>
<dbReference type="Pfam" id="PF05787">
    <property type="entry name" value="PhoX"/>
    <property type="match status" value="1"/>
</dbReference>
<keyword evidence="2" id="KW-1185">Reference proteome</keyword>
<dbReference type="Proteomes" id="UP000831921">
    <property type="component" value="Chromosome"/>
</dbReference>
<gene>
    <name evidence="1" type="ORF">M1K48_04530</name>
</gene>
<dbReference type="PANTHER" id="PTHR35399:SF4">
    <property type="entry name" value="MEMBRANE PROTEIN"/>
    <property type="match status" value="1"/>
</dbReference>
<proteinExistence type="predicted"/>
<accession>A0ABY5MWT1</accession>
<organism evidence="1 2">
    <name type="scientific">Sphingomonas glaciei</name>
    <dbReference type="NCBI Taxonomy" id="2938948"/>
    <lineage>
        <taxon>Bacteria</taxon>
        <taxon>Pseudomonadati</taxon>
        <taxon>Pseudomonadota</taxon>
        <taxon>Alphaproteobacteria</taxon>
        <taxon>Sphingomonadales</taxon>
        <taxon>Sphingomonadaceae</taxon>
        <taxon>Sphingomonas</taxon>
    </lineage>
</organism>
<dbReference type="InterPro" id="IPR008557">
    <property type="entry name" value="PhoX"/>
</dbReference>
<evidence type="ECO:0000313" key="1">
    <source>
        <dbReference type="EMBL" id="UUR08900.1"/>
    </source>
</evidence>
<dbReference type="RefSeq" id="WP_249504670.1">
    <property type="nucleotide sequence ID" value="NZ_CP097253.1"/>
</dbReference>